<name>A0AAU7ZW00_9BACT</name>
<evidence type="ECO:0000313" key="2">
    <source>
        <dbReference type="EMBL" id="XCB35072.1"/>
    </source>
</evidence>
<reference evidence="2" key="1">
    <citation type="submission" date="2023-08" db="EMBL/GenBank/DDBJ databases">
        <authorList>
            <person name="Messyasz A."/>
            <person name="Mannisto M.K."/>
            <person name="Kerkhof L.J."/>
            <person name="Haggblom M."/>
        </authorList>
    </citation>
    <scope>NUCLEOTIDE SEQUENCE</scope>
    <source>
        <strain evidence="2">X5P6</strain>
    </source>
</reference>
<accession>A0AAU7ZW00</accession>
<keyword evidence="1" id="KW-0472">Membrane</keyword>
<protein>
    <recommendedName>
        <fullName evidence="3">Methyl-accepting chemotaxis protein</fullName>
    </recommendedName>
</protein>
<keyword evidence="1" id="KW-1133">Transmembrane helix</keyword>
<evidence type="ECO:0000256" key="1">
    <source>
        <dbReference type="SAM" id="Phobius"/>
    </source>
</evidence>
<dbReference type="AlphaFoldDB" id="A0AAU7ZW00"/>
<dbReference type="RefSeq" id="WP_353066781.1">
    <property type="nucleotide sequence ID" value="NZ_CP132942.1"/>
</dbReference>
<dbReference type="EMBL" id="CP132942">
    <property type="protein sequence ID" value="XCB35072.1"/>
    <property type="molecule type" value="Genomic_DNA"/>
</dbReference>
<feature type="transmembrane region" description="Helical" evidence="1">
    <location>
        <begin position="26"/>
        <end position="50"/>
    </location>
</feature>
<organism evidence="2">
    <name type="scientific">Tunturiibacter psychrotolerans</name>
    <dbReference type="NCBI Taxonomy" id="3069686"/>
    <lineage>
        <taxon>Bacteria</taxon>
        <taxon>Pseudomonadati</taxon>
        <taxon>Acidobacteriota</taxon>
        <taxon>Terriglobia</taxon>
        <taxon>Terriglobales</taxon>
        <taxon>Acidobacteriaceae</taxon>
        <taxon>Tunturiibacter</taxon>
    </lineage>
</organism>
<gene>
    <name evidence="2" type="ORF">RBB77_09290</name>
</gene>
<keyword evidence="1" id="KW-0812">Transmembrane</keyword>
<sequence length="189" mass="20491">MEAMRIVMSGMWLQDADSLSSGNSRLLMVFVGMVAVALIAQAVALIAMAVGAAKTRKRGLEIFEEIRAKLTPVLENSHGFIQETTPKIKIITDNLVETSHVVRAKAMEFDATASDLNSKTRAQLDRVDGMVTSVLNTTNDISETVQRGIKLPVREFNGLVNGLKAGIDVLVGRAKGPGRNSRRDTDPGW</sequence>
<proteinExistence type="predicted"/>
<evidence type="ECO:0008006" key="3">
    <source>
        <dbReference type="Google" id="ProtNLM"/>
    </source>
</evidence>
<reference evidence="2" key="2">
    <citation type="journal article" date="2024" name="Environ. Microbiol.">
        <title>Genome analysis and description of Tunturibacter gen. nov. expands the diversity of Terriglobia in tundra soils.</title>
        <authorList>
            <person name="Messyasz A."/>
            <person name="Mannisto M.K."/>
            <person name="Kerkhof L.J."/>
            <person name="Haggblom M.M."/>
        </authorList>
    </citation>
    <scope>NUCLEOTIDE SEQUENCE</scope>
    <source>
        <strain evidence="2">X5P6</strain>
    </source>
</reference>
<dbReference type="KEGG" id="tpsc:RBB77_09290"/>